<dbReference type="EMBL" id="KN823719">
    <property type="protein sequence ID" value="KIO15996.1"/>
    <property type="molecule type" value="Genomic_DNA"/>
</dbReference>
<accession>A0A0C3Q0S1</accession>
<evidence type="ECO:0000313" key="3">
    <source>
        <dbReference type="Proteomes" id="UP000054248"/>
    </source>
</evidence>
<proteinExistence type="predicted"/>
<evidence type="ECO:0000313" key="2">
    <source>
        <dbReference type="EMBL" id="KIO15996.1"/>
    </source>
</evidence>
<gene>
    <name evidence="2" type="ORF">M407DRAFT_34371</name>
</gene>
<dbReference type="HOGENOM" id="CLU_1086633_0_0_1"/>
<sequence>MHQRAAARIDEANSERNIGSVLQSVVQGVQHRAASRLRQYLPDERLNAISRFDSPLGNDATLTVEDDVPVYESLREVLGDHPERFTLDLPSTQAEILSIATGLSRVLEGEVHLDDDTDEGECEMSDDEAAHPSQDNPSHPEQTSRANGNRWFPWPDKISCTLDILMHLPRSAFSERQLDLLLWLLRMNGADNLPSVRAMKSFQASLQKLCGIGTIKYAGELGHTYYANDIGNIIGQEMSNPIVRKDLHFYPEEVGT</sequence>
<feature type="compositionally biased region" description="Polar residues" evidence="1">
    <location>
        <begin position="133"/>
        <end position="147"/>
    </location>
</feature>
<organism evidence="2 3">
    <name type="scientific">Tulasnella calospora MUT 4182</name>
    <dbReference type="NCBI Taxonomy" id="1051891"/>
    <lineage>
        <taxon>Eukaryota</taxon>
        <taxon>Fungi</taxon>
        <taxon>Dikarya</taxon>
        <taxon>Basidiomycota</taxon>
        <taxon>Agaricomycotina</taxon>
        <taxon>Agaricomycetes</taxon>
        <taxon>Cantharellales</taxon>
        <taxon>Tulasnellaceae</taxon>
        <taxon>Tulasnella</taxon>
    </lineage>
</organism>
<dbReference type="Proteomes" id="UP000054248">
    <property type="component" value="Unassembled WGS sequence"/>
</dbReference>
<reference evidence="2 3" key="1">
    <citation type="submission" date="2014-04" db="EMBL/GenBank/DDBJ databases">
        <authorList>
            <consortium name="DOE Joint Genome Institute"/>
            <person name="Kuo A."/>
            <person name="Girlanda M."/>
            <person name="Perotto S."/>
            <person name="Kohler A."/>
            <person name="Nagy L.G."/>
            <person name="Floudas D."/>
            <person name="Copeland A."/>
            <person name="Barry K.W."/>
            <person name="Cichocki N."/>
            <person name="Veneault-Fourrey C."/>
            <person name="LaButti K."/>
            <person name="Lindquist E.A."/>
            <person name="Lipzen A."/>
            <person name="Lundell T."/>
            <person name="Morin E."/>
            <person name="Murat C."/>
            <person name="Sun H."/>
            <person name="Tunlid A."/>
            <person name="Henrissat B."/>
            <person name="Grigoriev I.V."/>
            <person name="Hibbett D.S."/>
            <person name="Martin F."/>
            <person name="Nordberg H.P."/>
            <person name="Cantor M.N."/>
            <person name="Hua S.X."/>
        </authorList>
    </citation>
    <scope>NUCLEOTIDE SEQUENCE [LARGE SCALE GENOMIC DNA]</scope>
    <source>
        <strain evidence="2 3">MUT 4182</strain>
    </source>
</reference>
<reference evidence="3" key="2">
    <citation type="submission" date="2015-01" db="EMBL/GenBank/DDBJ databases">
        <title>Evolutionary Origins and Diversification of the Mycorrhizal Mutualists.</title>
        <authorList>
            <consortium name="DOE Joint Genome Institute"/>
            <consortium name="Mycorrhizal Genomics Consortium"/>
            <person name="Kohler A."/>
            <person name="Kuo A."/>
            <person name="Nagy L.G."/>
            <person name="Floudas D."/>
            <person name="Copeland A."/>
            <person name="Barry K.W."/>
            <person name="Cichocki N."/>
            <person name="Veneault-Fourrey C."/>
            <person name="LaButti K."/>
            <person name="Lindquist E.A."/>
            <person name="Lipzen A."/>
            <person name="Lundell T."/>
            <person name="Morin E."/>
            <person name="Murat C."/>
            <person name="Riley R."/>
            <person name="Ohm R."/>
            <person name="Sun H."/>
            <person name="Tunlid A."/>
            <person name="Henrissat B."/>
            <person name="Grigoriev I.V."/>
            <person name="Hibbett D.S."/>
            <person name="Martin F."/>
        </authorList>
    </citation>
    <scope>NUCLEOTIDE SEQUENCE [LARGE SCALE GENOMIC DNA]</scope>
    <source>
        <strain evidence="3">MUT 4182</strain>
    </source>
</reference>
<name>A0A0C3Q0S1_9AGAM</name>
<protein>
    <submittedName>
        <fullName evidence="2">Uncharacterized protein</fullName>
    </submittedName>
</protein>
<evidence type="ECO:0000256" key="1">
    <source>
        <dbReference type="SAM" id="MobiDB-lite"/>
    </source>
</evidence>
<dbReference type="STRING" id="1051891.A0A0C3Q0S1"/>
<keyword evidence="3" id="KW-1185">Reference proteome</keyword>
<dbReference type="AlphaFoldDB" id="A0A0C3Q0S1"/>
<feature type="region of interest" description="Disordered" evidence="1">
    <location>
        <begin position="116"/>
        <end position="150"/>
    </location>
</feature>
<dbReference type="OrthoDB" id="2881727at2759"/>
<feature type="compositionally biased region" description="Acidic residues" evidence="1">
    <location>
        <begin position="116"/>
        <end position="127"/>
    </location>
</feature>